<gene>
    <name evidence="1" type="ORF">PBF_21993</name>
</gene>
<name>W7L019_CYTFI</name>
<evidence type="ECO:0000313" key="2">
    <source>
        <dbReference type="Proteomes" id="UP000019270"/>
    </source>
</evidence>
<comment type="caution">
    <text evidence="1">The sequence shown here is derived from an EMBL/GenBank/DDBJ whole genome shotgun (WGS) entry which is preliminary data.</text>
</comment>
<reference evidence="1 2" key="2">
    <citation type="journal article" date="2016" name="Sci. Rep.">
        <title>A novel serine protease, Sep1, from Bacillus firmus DS-1 has nematicidal activity and degrades multiple intestinal-associated nematode proteins.</title>
        <authorList>
            <person name="Geng C."/>
            <person name="Nie X."/>
            <person name="Tang Z."/>
            <person name="Zhang Y."/>
            <person name="Lin J."/>
            <person name="Sun M."/>
            <person name="Peng D."/>
        </authorList>
    </citation>
    <scope>NUCLEOTIDE SEQUENCE [LARGE SCALE GENOMIC DNA]</scope>
    <source>
        <strain evidence="1 2">DS1</strain>
    </source>
</reference>
<proteinExistence type="predicted"/>
<dbReference type="AlphaFoldDB" id="W7L019"/>
<sequence>MLVGDKNCKVCKGYGLIGTFNRGIDDNDLEPCECVKEWCPNCDIELEEKGTPDGKMIACGICSYGWYIG</sequence>
<dbReference type="EMBL" id="APVL01000027">
    <property type="protein sequence ID" value="EWG08881.1"/>
    <property type="molecule type" value="Genomic_DNA"/>
</dbReference>
<dbReference type="Proteomes" id="UP000019270">
    <property type="component" value="Unassembled WGS sequence"/>
</dbReference>
<accession>W7L019</accession>
<reference evidence="2" key="1">
    <citation type="submission" date="2013-03" db="EMBL/GenBank/DDBJ databases">
        <title>Draft genome sequence of Bacillus firmus DS1.</title>
        <authorList>
            <person name="Peng D."/>
            <person name="Zhu L."/>
            <person name="Sun M."/>
        </authorList>
    </citation>
    <scope>NUCLEOTIDE SEQUENCE [LARGE SCALE GENOMIC DNA]</scope>
    <source>
        <strain evidence="2">DS1</strain>
    </source>
</reference>
<dbReference type="RefSeq" id="WP_035332760.1">
    <property type="nucleotide sequence ID" value="NZ_APVL01000027.1"/>
</dbReference>
<evidence type="ECO:0000313" key="1">
    <source>
        <dbReference type="EMBL" id="EWG08881.1"/>
    </source>
</evidence>
<protein>
    <submittedName>
        <fullName evidence="1">Uncharacterized protein</fullName>
    </submittedName>
</protein>
<organism evidence="1 2">
    <name type="scientific">Cytobacillus firmus DS1</name>
    <dbReference type="NCBI Taxonomy" id="1307436"/>
    <lineage>
        <taxon>Bacteria</taxon>
        <taxon>Bacillati</taxon>
        <taxon>Bacillota</taxon>
        <taxon>Bacilli</taxon>
        <taxon>Bacillales</taxon>
        <taxon>Bacillaceae</taxon>
        <taxon>Cytobacillus</taxon>
    </lineage>
</organism>
<dbReference type="OrthoDB" id="9803192at2"/>